<proteinExistence type="predicted"/>
<name>A0A7V7PLG3_9HYPH</name>
<organism evidence="5 6">
    <name type="scientific">Plantimonas leprariae</name>
    <dbReference type="NCBI Taxonomy" id="2615207"/>
    <lineage>
        <taxon>Bacteria</taxon>
        <taxon>Pseudomonadati</taxon>
        <taxon>Pseudomonadota</taxon>
        <taxon>Alphaproteobacteria</taxon>
        <taxon>Hyphomicrobiales</taxon>
        <taxon>Aurantimonadaceae</taxon>
        <taxon>Plantimonas</taxon>
    </lineage>
</organism>
<evidence type="ECO:0000256" key="2">
    <source>
        <dbReference type="ARBA" id="ARBA00023125"/>
    </source>
</evidence>
<dbReference type="GO" id="GO:0005829">
    <property type="term" value="C:cytosol"/>
    <property type="evidence" value="ECO:0007669"/>
    <property type="project" value="TreeGrafter"/>
</dbReference>
<evidence type="ECO:0000256" key="3">
    <source>
        <dbReference type="ARBA" id="ARBA00023163"/>
    </source>
</evidence>
<keyword evidence="3" id="KW-0804">Transcription</keyword>
<dbReference type="SMART" id="SM00530">
    <property type="entry name" value="HTH_XRE"/>
    <property type="match status" value="1"/>
</dbReference>
<dbReference type="CDD" id="cd00093">
    <property type="entry name" value="HTH_XRE"/>
    <property type="match status" value="1"/>
</dbReference>
<dbReference type="PANTHER" id="PTHR46797:SF23">
    <property type="entry name" value="HTH-TYPE TRANSCRIPTIONAL REGULATOR SUTR"/>
    <property type="match status" value="1"/>
</dbReference>
<dbReference type="InterPro" id="IPR050807">
    <property type="entry name" value="TransReg_Diox_bact_type"/>
</dbReference>
<evidence type="ECO:0000256" key="1">
    <source>
        <dbReference type="ARBA" id="ARBA00023015"/>
    </source>
</evidence>
<dbReference type="Gene3D" id="1.10.260.40">
    <property type="entry name" value="lambda repressor-like DNA-binding domains"/>
    <property type="match status" value="1"/>
</dbReference>
<dbReference type="InterPro" id="IPR001387">
    <property type="entry name" value="Cro/C1-type_HTH"/>
</dbReference>
<dbReference type="GO" id="GO:0003700">
    <property type="term" value="F:DNA-binding transcription factor activity"/>
    <property type="evidence" value="ECO:0007669"/>
    <property type="project" value="TreeGrafter"/>
</dbReference>
<reference evidence="5 6" key="1">
    <citation type="submission" date="2019-09" db="EMBL/GenBank/DDBJ databases">
        <title>YIM 132180 draft genome.</title>
        <authorList>
            <person name="Zhang K."/>
        </authorList>
    </citation>
    <scope>NUCLEOTIDE SEQUENCE [LARGE SCALE GENOMIC DNA]</scope>
    <source>
        <strain evidence="5 6">YIM 132180</strain>
    </source>
</reference>
<dbReference type="AlphaFoldDB" id="A0A7V7PLG3"/>
<evidence type="ECO:0000313" key="5">
    <source>
        <dbReference type="EMBL" id="KAB0677237.1"/>
    </source>
</evidence>
<dbReference type="Proteomes" id="UP000432089">
    <property type="component" value="Unassembled WGS sequence"/>
</dbReference>
<dbReference type="PROSITE" id="PS50943">
    <property type="entry name" value="HTH_CROC1"/>
    <property type="match status" value="1"/>
</dbReference>
<sequence>MDGRARVAWHLRRLRVERGLSQESLGVDAGVDRGYVSGIERQTFNPTIEIIDRLANALGVDVSAFFDLPNSEDAEPQPLKSGRKPR</sequence>
<protein>
    <submittedName>
        <fullName evidence="5">Helix-turn-helix transcriptional regulator</fullName>
    </submittedName>
</protein>
<dbReference type="PANTHER" id="PTHR46797">
    <property type="entry name" value="HTH-TYPE TRANSCRIPTIONAL REGULATOR"/>
    <property type="match status" value="1"/>
</dbReference>
<keyword evidence="1" id="KW-0805">Transcription regulation</keyword>
<feature type="domain" description="HTH cro/C1-type" evidence="4">
    <location>
        <begin position="11"/>
        <end position="65"/>
    </location>
</feature>
<dbReference type="SUPFAM" id="SSF47413">
    <property type="entry name" value="lambda repressor-like DNA-binding domains"/>
    <property type="match status" value="1"/>
</dbReference>
<evidence type="ECO:0000259" key="4">
    <source>
        <dbReference type="PROSITE" id="PS50943"/>
    </source>
</evidence>
<gene>
    <name evidence="5" type="ORF">F6X38_19170</name>
</gene>
<keyword evidence="2" id="KW-0238">DNA-binding</keyword>
<accession>A0A7V7PLG3</accession>
<dbReference type="Pfam" id="PF01381">
    <property type="entry name" value="HTH_3"/>
    <property type="match status" value="1"/>
</dbReference>
<dbReference type="InterPro" id="IPR010982">
    <property type="entry name" value="Lambda_DNA-bd_dom_sf"/>
</dbReference>
<dbReference type="EMBL" id="VZDO01000018">
    <property type="protein sequence ID" value="KAB0677237.1"/>
    <property type="molecule type" value="Genomic_DNA"/>
</dbReference>
<dbReference type="GO" id="GO:0003677">
    <property type="term" value="F:DNA binding"/>
    <property type="evidence" value="ECO:0007669"/>
    <property type="project" value="UniProtKB-KW"/>
</dbReference>
<keyword evidence="6" id="KW-1185">Reference proteome</keyword>
<evidence type="ECO:0000313" key="6">
    <source>
        <dbReference type="Proteomes" id="UP000432089"/>
    </source>
</evidence>
<comment type="caution">
    <text evidence="5">The sequence shown here is derived from an EMBL/GenBank/DDBJ whole genome shotgun (WGS) entry which is preliminary data.</text>
</comment>